<reference evidence="3 4" key="1">
    <citation type="submission" date="2020-02" db="EMBL/GenBank/DDBJ databases">
        <title>Nitrogenibacter mangrovi gen. nov., sp. nov. isolated from mangrove sediment, a denitrifying betaproteobacterium.</title>
        <authorList>
            <person name="Liao H."/>
            <person name="Tian Y."/>
        </authorList>
    </citation>
    <scope>NUCLEOTIDE SEQUENCE [LARGE SCALE GENOMIC DNA]</scope>
    <source>
        <strain evidence="3 4">M9-3-2</strain>
    </source>
</reference>
<dbReference type="Pfam" id="PF08495">
    <property type="entry name" value="FIST"/>
    <property type="match status" value="1"/>
</dbReference>
<dbReference type="PANTHER" id="PTHR40252:SF2">
    <property type="entry name" value="BLR0328 PROTEIN"/>
    <property type="match status" value="1"/>
</dbReference>
<dbReference type="EMBL" id="CP048836">
    <property type="protein sequence ID" value="QID18928.1"/>
    <property type="molecule type" value="Genomic_DNA"/>
</dbReference>
<dbReference type="GO" id="GO:0016301">
    <property type="term" value="F:kinase activity"/>
    <property type="evidence" value="ECO:0007669"/>
    <property type="project" value="UniProtKB-KW"/>
</dbReference>
<dbReference type="AlphaFoldDB" id="A0A6C1B883"/>
<evidence type="ECO:0000313" key="3">
    <source>
        <dbReference type="EMBL" id="QID18928.1"/>
    </source>
</evidence>
<protein>
    <submittedName>
        <fullName evidence="3">Histidine kinase</fullName>
    </submittedName>
</protein>
<evidence type="ECO:0000259" key="2">
    <source>
        <dbReference type="SMART" id="SM01204"/>
    </source>
</evidence>
<dbReference type="Proteomes" id="UP000501991">
    <property type="component" value="Chromosome"/>
</dbReference>
<evidence type="ECO:0000313" key="4">
    <source>
        <dbReference type="Proteomes" id="UP000501991"/>
    </source>
</evidence>
<feature type="domain" description="FIST C-domain" evidence="2">
    <location>
        <begin position="227"/>
        <end position="357"/>
    </location>
</feature>
<dbReference type="KEGG" id="azq:G3580_15650"/>
<dbReference type="PANTHER" id="PTHR40252">
    <property type="entry name" value="BLR0328 PROTEIN"/>
    <property type="match status" value="1"/>
</dbReference>
<dbReference type="InterPro" id="IPR019494">
    <property type="entry name" value="FIST_C"/>
</dbReference>
<sequence>MAIEVVHGESRSMDPRQAVAELAAAFGPGTLDAVIFFCSPDYVLGELGSALQDTFVCPTTGCTAAGQIGADGFEHTGILGVGFRGGGLRLQPYPITPLADHAHRAVRIAEAVRERGAAHPDLSRFGLLLVDGLSMLEERLVASLYQAVGNMPIVGGSAGDDLRFESTHVYDGAGRFLSDAAVFCLVECDAPIQPMKVQHFHPTATELVITAADPERRIIYEMNGEPAAVAYAEALGLTPDALTAEVFSCHPLVLSFGQEPYVRSVQQIGADMSLTCYCAIEEGLIVTIGAAVDPLETLQTAFSELRRAMPEPALILACDCILRRLEFEGEGIDAAVGRLMAANRVFGFSTYGEQFNGVHVNQTFTAVAIGG</sequence>
<proteinExistence type="predicted"/>
<evidence type="ECO:0000259" key="1">
    <source>
        <dbReference type="SMART" id="SM00897"/>
    </source>
</evidence>
<dbReference type="SMART" id="SM01204">
    <property type="entry name" value="FIST_C"/>
    <property type="match status" value="1"/>
</dbReference>
<organism evidence="3 4">
    <name type="scientific">Nitrogeniibacter mangrovi</name>
    <dbReference type="NCBI Taxonomy" id="2016596"/>
    <lineage>
        <taxon>Bacteria</taxon>
        <taxon>Pseudomonadati</taxon>
        <taxon>Pseudomonadota</taxon>
        <taxon>Betaproteobacteria</taxon>
        <taxon>Rhodocyclales</taxon>
        <taxon>Zoogloeaceae</taxon>
        <taxon>Nitrogeniibacter</taxon>
    </lineage>
</organism>
<feature type="domain" description="FIST" evidence="1">
    <location>
        <begin position="30"/>
        <end position="226"/>
    </location>
</feature>
<keyword evidence="3" id="KW-0808">Transferase</keyword>
<dbReference type="SMART" id="SM00897">
    <property type="entry name" value="FIST"/>
    <property type="match status" value="1"/>
</dbReference>
<dbReference type="InterPro" id="IPR013702">
    <property type="entry name" value="FIST_domain_N"/>
</dbReference>
<gene>
    <name evidence="3" type="ORF">G3580_15650</name>
</gene>
<name>A0A6C1B883_9RHOO</name>
<dbReference type="RefSeq" id="WP_173767059.1">
    <property type="nucleotide sequence ID" value="NZ_CP048836.1"/>
</dbReference>
<dbReference type="Pfam" id="PF10442">
    <property type="entry name" value="FIST_C"/>
    <property type="match status" value="1"/>
</dbReference>
<keyword evidence="4" id="KW-1185">Reference proteome</keyword>
<keyword evidence="3" id="KW-0418">Kinase</keyword>
<accession>A0A6C1B883</accession>